<evidence type="ECO:0000313" key="1">
    <source>
        <dbReference type="EMBL" id="KAI8425950.1"/>
    </source>
</evidence>
<gene>
    <name evidence="1" type="ORF">MSG28_004944</name>
</gene>
<organism evidence="1 2">
    <name type="scientific">Choristoneura fumiferana</name>
    <name type="common">Spruce budworm moth</name>
    <name type="synonym">Archips fumiferana</name>
    <dbReference type="NCBI Taxonomy" id="7141"/>
    <lineage>
        <taxon>Eukaryota</taxon>
        <taxon>Metazoa</taxon>
        <taxon>Ecdysozoa</taxon>
        <taxon>Arthropoda</taxon>
        <taxon>Hexapoda</taxon>
        <taxon>Insecta</taxon>
        <taxon>Pterygota</taxon>
        <taxon>Neoptera</taxon>
        <taxon>Endopterygota</taxon>
        <taxon>Lepidoptera</taxon>
        <taxon>Glossata</taxon>
        <taxon>Ditrysia</taxon>
        <taxon>Tortricoidea</taxon>
        <taxon>Tortricidae</taxon>
        <taxon>Tortricinae</taxon>
        <taxon>Choristoneura</taxon>
    </lineage>
</organism>
<accession>A0ACC0JPV6</accession>
<proteinExistence type="predicted"/>
<protein>
    <submittedName>
        <fullName evidence="1">Uncharacterized protein</fullName>
    </submittedName>
</protein>
<reference evidence="1 2" key="1">
    <citation type="journal article" date="2022" name="Genome Biol. Evol.">
        <title>The Spruce Budworm Genome: Reconstructing the Evolutionary History of Antifreeze Proteins.</title>
        <authorList>
            <person name="Beliveau C."/>
            <person name="Gagne P."/>
            <person name="Picq S."/>
            <person name="Vernygora O."/>
            <person name="Keeling C.I."/>
            <person name="Pinkney K."/>
            <person name="Doucet D."/>
            <person name="Wen F."/>
            <person name="Johnston J.S."/>
            <person name="Maaroufi H."/>
            <person name="Boyle B."/>
            <person name="Laroche J."/>
            <person name="Dewar K."/>
            <person name="Juretic N."/>
            <person name="Blackburn G."/>
            <person name="Nisole A."/>
            <person name="Brunet B."/>
            <person name="Brandao M."/>
            <person name="Lumley L."/>
            <person name="Duan J."/>
            <person name="Quan G."/>
            <person name="Lucarotti C.J."/>
            <person name="Roe A.D."/>
            <person name="Sperling F.A.H."/>
            <person name="Levesque R.C."/>
            <person name="Cusson M."/>
        </authorList>
    </citation>
    <scope>NUCLEOTIDE SEQUENCE [LARGE SCALE GENOMIC DNA]</scope>
    <source>
        <strain evidence="1">Glfc:IPQL:Cfum</strain>
    </source>
</reference>
<dbReference type="EMBL" id="CM046108">
    <property type="protein sequence ID" value="KAI8425950.1"/>
    <property type="molecule type" value="Genomic_DNA"/>
</dbReference>
<evidence type="ECO:0000313" key="2">
    <source>
        <dbReference type="Proteomes" id="UP001064048"/>
    </source>
</evidence>
<name>A0ACC0JPV6_CHOFU</name>
<comment type="caution">
    <text evidence="1">The sequence shown here is derived from an EMBL/GenBank/DDBJ whole genome shotgun (WGS) entry which is preliminary data.</text>
</comment>
<dbReference type="Proteomes" id="UP001064048">
    <property type="component" value="Chromosome 8"/>
</dbReference>
<sequence>MEAKIQKQIIDFFSFFEEFHTASRTCLRDCQKCAVSINKLIYRCKNIRDAEVAGTPLDDFEGLQNKLCATLHNLIEKEIQELRHNLSVIDDLFDKLCNKHKVFRQSCEELDFTEQTSLIKGSPLQPPLEQLLEFADDSLTFGSEICAQIETSLTLILHSALKIKYKHIMDLLDSILNSMQKPPSASEAQKNAAKKQKEALEKKKKEEKHMLHRFRKRVEDKISDFIKDGSKPYLQFEPMDQTYRAIIRDVSEIAGVQVFSFGQDGIDRYSVVYTKERGPSEDELTVRRAGGTWDDDKAIKMAQERVDREKLAALESEEEKNRKRKRGKEELSGTFYKQKYAHLIGQEAAIDAAHKTNVNKNYGEVPSENKKDQRSIEQTMADIRAKKMKKAEAVLANEVQE</sequence>
<keyword evidence="2" id="KW-1185">Reference proteome</keyword>